<dbReference type="Proteomes" id="UP000053864">
    <property type="component" value="Unassembled WGS sequence"/>
</dbReference>
<accession>W2IAY2</accession>
<gene>
    <name evidence="1" type="ORF">L916_15811</name>
</gene>
<dbReference type="VEuPathDB" id="FungiDB:PPTG_25011"/>
<evidence type="ECO:0000313" key="1">
    <source>
        <dbReference type="EMBL" id="ETL31409.1"/>
    </source>
</evidence>
<sequence>MKQHEKTVHVGLEKFSGWQIEYATWKDKLLTYVAKLDLDVENELFEKGLPEPNVGMRDFLESTPPRLLNEDVKAAPEEEQKAMRREIMCGERRMLPCAMFSTRLYRTRFCRPCQKTLETWRCTNRWNRILSSNWRDTMTLFSQLNQARNEMNRKSKKALGREMMTETMMCVQVLAQLPCEIWASSIELTKASFTAEKVEIALNKLFGDKSKKAIVGQNEPGSVTCINYVKKGTKKRKSHVNPVFKVKGVFTASAKNTLDLEHRVDMRSVFMHSHWASEGLVRVHEDGSGPNSRRWINL</sequence>
<dbReference type="EMBL" id="KI675077">
    <property type="protein sequence ID" value="ETL31409.1"/>
    <property type="molecule type" value="Genomic_DNA"/>
</dbReference>
<organism evidence="1">
    <name type="scientific">Phytophthora nicotianae</name>
    <name type="common">Potato buckeye rot agent</name>
    <name type="synonym">Phytophthora parasitica</name>
    <dbReference type="NCBI Taxonomy" id="4792"/>
    <lineage>
        <taxon>Eukaryota</taxon>
        <taxon>Sar</taxon>
        <taxon>Stramenopiles</taxon>
        <taxon>Oomycota</taxon>
        <taxon>Peronosporomycetes</taxon>
        <taxon>Peronosporales</taxon>
        <taxon>Peronosporaceae</taxon>
        <taxon>Phytophthora</taxon>
    </lineage>
</organism>
<reference evidence="1" key="1">
    <citation type="submission" date="2013-11" db="EMBL/GenBank/DDBJ databases">
        <title>The Genome Sequence of Phytophthora parasitica CJ05E6.</title>
        <authorList>
            <consortium name="The Broad Institute Genomics Platform"/>
            <person name="Russ C."/>
            <person name="Tyler B."/>
            <person name="Panabieres F."/>
            <person name="Shan W."/>
            <person name="Tripathy S."/>
            <person name="Grunwald N."/>
            <person name="Machado M."/>
            <person name="Johnson C.S."/>
            <person name="Arredondo F."/>
            <person name="Hong C."/>
            <person name="Coffey M."/>
            <person name="Young S.K."/>
            <person name="Zeng Q."/>
            <person name="Gargeya S."/>
            <person name="Fitzgerald M."/>
            <person name="Abouelleil A."/>
            <person name="Alvarado L."/>
            <person name="Chapman S.B."/>
            <person name="Gainer-Dewar J."/>
            <person name="Goldberg J."/>
            <person name="Griggs A."/>
            <person name="Gujja S."/>
            <person name="Hansen M."/>
            <person name="Howarth C."/>
            <person name="Imamovic A."/>
            <person name="Ireland A."/>
            <person name="Larimer J."/>
            <person name="McCowan C."/>
            <person name="Murphy C."/>
            <person name="Pearson M."/>
            <person name="Poon T.W."/>
            <person name="Priest M."/>
            <person name="Roberts A."/>
            <person name="Saif S."/>
            <person name="Shea T."/>
            <person name="Sykes S."/>
            <person name="Wortman J."/>
            <person name="Nusbaum C."/>
            <person name="Birren B."/>
        </authorList>
    </citation>
    <scope>NUCLEOTIDE SEQUENCE [LARGE SCALE GENOMIC DNA]</scope>
    <source>
        <strain evidence="1">CJ05E6</strain>
    </source>
</reference>
<dbReference type="AlphaFoldDB" id="W2IAY2"/>
<name>W2IAY2_PHYNI</name>
<proteinExistence type="predicted"/>
<protein>
    <submittedName>
        <fullName evidence="1">Uncharacterized protein</fullName>
    </submittedName>
</protein>